<dbReference type="AlphaFoldDB" id="A0A7Y9QVQ3"/>
<evidence type="ECO:0000313" key="2">
    <source>
        <dbReference type="Proteomes" id="UP000518288"/>
    </source>
</evidence>
<name>A0A7Y9QVQ3_9BURK</name>
<dbReference type="Proteomes" id="UP000518288">
    <property type="component" value="Unassembled WGS sequence"/>
</dbReference>
<protein>
    <submittedName>
        <fullName evidence="1">Uncharacterized protein</fullName>
    </submittedName>
</protein>
<dbReference type="EMBL" id="JACCFH010000001">
    <property type="protein sequence ID" value="NYG31786.1"/>
    <property type="molecule type" value="Genomic_DNA"/>
</dbReference>
<evidence type="ECO:0000313" key="1">
    <source>
        <dbReference type="EMBL" id="NYG31786.1"/>
    </source>
</evidence>
<accession>A0A7Y9QVQ3</accession>
<organism evidence="1 2">
    <name type="scientific">Sphaerotilus montanus</name>
    <dbReference type="NCBI Taxonomy" id="522889"/>
    <lineage>
        <taxon>Bacteria</taxon>
        <taxon>Pseudomonadati</taxon>
        <taxon>Pseudomonadota</taxon>
        <taxon>Betaproteobacteria</taxon>
        <taxon>Burkholderiales</taxon>
        <taxon>Sphaerotilaceae</taxon>
        <taxon>Sphaerotilus</taxon>
    </lineage>
</organism>
<reference evidence="1 2" key="1">
    <citation type="submission" date="2020-07" db="EMBL/GenBank/DDBJ databases">
        <title>Genomic Encyclopedia of Archaeal and Bacterial Type Strains, Phase II (KMG-II): from individual species to whole genera.</title>
        <authorList>
            <person name="Goeker M."/>
        </authorList>
    </citation>
    <scope>NUCLEOTIDE SEQUENCE [LARGE SCALE GENOMIC DNA]</scope>
    <source>
        <strain evidence="1 2">DSM 21226</strain>
    </source>
</reference>
<proteinExistence type="predicted"/>
<dbReference type="RefSeq" id="WP_179632747.1">
    <property type="nucleotide sequence ID" value="NZ_JACCFH010000001.1"/>
</dbReference>
<gene>
    <name evidence="1" type="ORF">BDD16_000772</name>
</gene>
<comment type="caution">
    <text evidence="1">The sequence shown here is derived from an EMBL/GenBank/DDBJ whole genome shotgun (WGS) entry which is preliminary data.</text>
</comment>
<keyword evidence="2" id="KW-1185">Reference proteome</keyword>
<sequence length="835" mass="85212">MHTTNTTVRTTKHHPARRTWLPLTLLAAATLAACGGGGGDEGGTGGTPTTTKALISLHGVASKGRMAGARVTAHPVRSDGSVDLSTVLASTESDASGAYQLRFEGTPDQPHVIRVAAKDDGSTTHLDEVAGTARPLPAGFVMRALYTPRQSGEVAATASLTPFSEMAVSAAERSSGGVTAANAAQATAAVTQLLGFDPAQTTPRTVATATSADEQTLAILLTAVSGLAHDGALGCTTGSDGERTQCVVDTLARAASPSTIHLGVTAGGTTTDVSAALKAGVAKVLADAALRGPVSSVTLTPVVTNLGCSEAACTVAPAAGTPGDAVASAIASAKTLFGQIKSDWLALFSRGGASSLAAGAVNVEAYKIRTAMQGIEVPVETMGKDLGALLMGIDLYSDYKAGRTPTATRSHGPVPSNDGLADYSASESAGCTVYQGATGSTTATSAAEAGSVGCSARYYLTRTTTRLADGSNQTVDLQWRHGFTLVPQADGRYTYAARPRKRTTTTTCPATGVCTTTTTDDMLQTEPSEGTLVPTFDAAGRISAFTVEGRLPGAFRADGNTLANHHLTWSMSGTTASAPDGLTATSTSRTTRITGSMLAYSDATTQAGTLTLRSGQIGESDAMLTGSTETALTLADLDLAWTTPGAEFEGAFKADGMSFDKSRTDYIPTRVQLSGSLRSRSGGVATDVMAVSATVTATGYAAYDSTQHSSAANHYTDQLTAVGTVSAPGRPVLEFSLGASKPTYLSETDTMTFQYRSLVAGTPRTVLSGSATRGTDGVTRFSLNEAASKVSMQWRSGLSAATVQFDGSTAIGTLDSNNRMLTFSDGTFLSLDLGL</sequence>